<dbReference type="HAMAP" id="MF_00171">
    <property type="entry name" value="TruA"/>
    <property type="match status" value="1"/>
</dbReference>
<dbReference type="PANTHER" id="PTHR11142">
    <property type="entry name" value="PSEUDOURIDYLATE SYNTHASE"/>
    <property type="match status" value="1"/>
</dbReference>
<dbReference type="Pfam" id="PF01416">
    <property type="entry name" value="PseudoU_synth_1"/>
    <property type="match status" value="2"/>
</dbReference>
<comment type="function">
    <text evidence="4">Formation of pseudouridine at positions 38, 39 and 40 in the anticodon stem and loop of transfer RNAs.</text>
</comment>
<dbReference type="RefSeq" id="WP_055287449.1">
    <property type="nucleotide sequence ID" value="NZ_CAXSKK010000017.1"/>
</dbReference>
<evidence type="ECO:0000256" key="1">
    <source>
        <dbReference type="ARBA" id="ARBA00009375"/>
    </source>
</evidence>
<feature type="active site" description="Nucleophile" evidence="4 5">
    <location>
        <position position="65"/>
    </location>
</feature>
<dbReference type="InterPro" id="IPR020095">
    <property type="entry name" value="PsdUridine_synth_TruA_C"/>
</dbReference>
<comment type="catalytic activity">
    <reaction evidence="4 7">
        <text>uridine(38/39/40) in tRNA = pseudouridine(38/39/40) in tRNA</text>
        <dbReference type="Rhea" id="RHEA:22376"/>
        <dbReference type="Rhea" id="RHEA-COMP:10085"/>
        <dbReference type="Rhea" id="RHEA-COMP:10087"/>
        <dbReference type="ChEBI" id="CHEBI:65314"/>
        <dbReference type="ChEBI" id="CHEBI:65315"/>
        <dbReference type="EC" id="5.4.99.12"/>
    </reaction>
</comment>
<dbReference type="Proteomes" id="UP000095468">
    <property type="component" value="Unassembled WGS sequence"/>
</dbReference>
<name>A0A174FU83_9ACTN</name>
<dbReference type="EC" id="5.4.99.12" evidence="4"/>
<evidence type="ECO:0000256" key="3">
    <source>
        <dbReference type="ARBA" id="ARBA00023235"/>
    </source>
</evidence>
<comment type="similarity">
    <text evidence="1 4 7">Belongs to the tRNA pseudouridine synthase TruA family.</text>
</comment>
<evidence type="ECO:0000256" key="4">
    <source>
        <dbReference type="HAMAP-Rule" id="MF_00171"/>
    </source>
</evidence>
<keyword evidence="3 4" id="KW-0413">Isomerase</keyword>
<dbReference type="Gene3D" id="3.30.70.660">
    <property type="entry name" value="Pseudouridine synthase I, catalytic domain, C-terminal subdomain"/>
    <property type="match status" value="1"/>
</dbReference>
<comment type="subunit">
    <text evidence="4">Homodimer.</text>
</comment>
<dbReference type="EMBL" id="CYYP01000019">
    <property type="protein sequence ID" value="CUO53057.1"/>
    <property type="molecule type" value="Genomic_DNA"/>
</dbReference>
<keyword evidence="2 4" id="KW-0819">tRNA processing</keyword>
<feature type="binding site" evidence="4 6">
    <location>
        <position position="126"/>
    </location>
    <ligand>
        <name>substrate</name>
    </ligand>
</feature>
<dbReference type="NCBIfam" id="TIGR00071">
    <property type="entry name" value="hisT_truA"/>
    <property type="match status" value="1"/>
</dbReference>
<organism evidence="9 10">
    <name type="scientific">Collinsella aerofaciens</name>
    <dbReference type="NCBI Taxonomy" id="74426"/>
    <lineage>
        <taxon>Bacteria</taxon>
        <taxon>Bacillati</taxon>
        <taxon>Actinomycetota</taxon>
        <taxon>Coriobacteriia</taxon>
        <taxon>Coriobacteriales</taxon>
        <taxon>Coriobacteriaceae</taxon>
        <taxon>Collinsella</taxon>
    </lineage>
</organism>
<dbReference type="InterPro" id="IPR001406">
    <property type="entry name" value="PsdUridine_synth_TruA"/>
</dbReference>
<dbReference type="InterPro" id="IPR020103">
    <property type="entry name" value="PsdUridine_synth_cat_dom_sf"/>
</dbReference>
<dbReference type="PIRSF" id="PIRSF001430">
    <property type="entry name" value="tRNA_psdUrid_synth"/>
    <property type="match status" value="1"/>
</dbReference>
<protein>
    <recommendedName>
        <fullName evidence="4">tRNA pseudouridine synthase A</fullName>
        <ecNumber evidence="4">5.4.99.12</ecNumber>
    </recommendedName>
    <alternativeName>
        <fullName evidence="4">tRNA pseudouridine(38-40) synthase</fullName>
    </alternativeName>
    <alternativeName>
        <fullName evidence="4">tRNA pseudouridylate synthase I</fullName>
    </alternativeName>
    <alternativeName>
        <fullName evidence="4">tRNA-uridine isomerase I</fullName>
    </alternativeName>
</protein>
<feature type="domain" description="Pseudouridine synthase I TruA alpha/beta" evidence="8">
    <location>
        <begin position="159"/>
        <end position="266"/>
    </location>
</feature>
<dbReference type="CDD" id="cd02570">
    <property type="entry name" value="PseudoU_synth_EcTruA"/>
    <property type="match status" value="1"/>
</dbReference>
<dbReference type="AlphaFoldDB" id="A0A174FU83"/>
<dbReference type="PANTHER" id="PTHR11142:SF0">
    <property type="entry name" value="TRNA PSEUDOURIDINE SYNTHASE-LIKE 1"/>
    <property type="match status" value="1"/>
</dbReference>
<reference evidence="9 10" key="1">
    <citation type="submission" date="2015-09" db="EMBL/GenBank/DDBJ databases">
        <authorList>
            <consortium name="Pathogen Informatics"/>
        </authorList>
    </citation>
    <scope>NUCLEOTIDE SEQUENCE [LARGE SCALE GENOMIC DNA]</scope>
    <source>
        <strain evidence="9 10">2789STDY5608823</strain>
    </source>
</reference>
<comment type="caution">
    <text evidence="4">Lacks conserved residue(s) required for the propagation of feature annotation.</text>
</comment>
<dbReference type="GO" id="GO:0003723">
    <property type="term" value="F:RNA binding"/>
    <property type="evidence" value="ECO:0007669"/>
    <property type="project" value="InterPro"/>
</dbReference>
<evidence type="ECO:0000313" key="10">
    <source>
        <dbReference type="Proteomes" id="UP000095468"/>
    </source>
</evidence>
<evidence type="ECO:0000259" key="8">
    <source>
        <dbReference type="Pfam" id="PF01416"/>
    </source>
</evidence>
<gene>
    <name evidence="4 9" type="primary">truA</name>
    <name evidence="9" type="ORF">ERS852381_01771</name>
</gene>
<evidence type="ECO:0000313" key="9">
    <source>
        <dbReference type="EMBL" id="CUO53057.1"/>
    </source>
</evidence>
<dbReference type="InterPro" id="IPR020097">
    <property type="entry name" value="PsdUridine_synth_TruA_a/b_dom"/>
</dbReference>
<feature type="domain" description="Pseudouridine synthase I TruA alpha/beta" evidence="8">
    <location>
        <begin position="22"/>
        <end position="120"/>
    </location>
</feature>
<accession>A0A174FU83</accession>
<evidence type="ECO:0000256" key="2">
    <source>
        <dbReference type="ARBA" id="ARBA00022694"/>
    </source>
</evidence>
<dbReference type="Gene3D" id="3.30.70.580">
    <property type="entry name" value="Pseudouridine synthase I, catalytic domain, N-terminal subdomain"/>
    <property type="match status" value="1"/>
</dbReference>
<evidence type="ECO:0000256" key="7">
    <source>
        <dbReference type="RuleBase" id="RU003792"/>
    </source>
</evidence>
<dbReference type="GO" id="GO:0160147">
    <property type="term" value="F:tRNA pseudouridine(38-40) synthase activity"/>
    <property type="evidence" value="ECO:0007669"/>
    <property type="project" value="UniProtKB-EC"/>
</dbReference>
<dbReference type="InterPro" id="IPR020094">
    <property type="entry name" value="TruA/RsuA/RluB/E/F_N"/>
</dbReference>
<dbReference type="SUPFAM" id="SSF55120">
    <property type="entry name" value="Pseudouridine synthase"/>
    <property type="match status" value="1"/>
</dbReference>
<proteinExistence type="inferred from homology"/>
<dbReference type="GO" id="GO:0031119">
    <property type="term" value="P:tRNA pseudouridine synthesis"/>
    <property type="evidence" value="ECO:0007669"/>
    <property type="project" value="UniProtKB-UniRule"/>
</dbReference>
<sequence length="274" mass="30248">MTAPSDFNSIPELDATLVFRVAYDGSSYSGFAEQPGQTTVAGELRRAIETLLRRPIDLTCAGRTDAGVHAVAQYISVPVTDAELALTRRRWLRAMDALLPKDIAINEVYKARKGFSARFDARSRTYTYRIADRDARPVLSRGAVWWHRYPLDVEAMSAACPALLGEQDFKSFCKVASAVGKPTHRCVMRAEFGHEVAFGEDILTFTIEGNAFLHSMVRTIVGTLVAIGMHRREPEWMREVIDACDRTAAGPTAPACGLTFMGVDYDPAELVVLD</sequence>
<evidence type="ECO:0000256" key="5">
    <source>
        <dbReference type="PIRSR" id="PIRSR001430-1"/>
    </source>
</evidence>
<evidence type="ECO:0000256" key="6">
    <source>
        <dbReference type="PIRSR" id="PIRSR001430-2"/>
    </source>
</evidence>